<keyword evidence="2" id="KW-1185">Reference proteome</keyword>
<gene>
    <name evidence="1" type="ORF">GIB67_029854</name>
</gene>
<organism evidence="1 2">
    <name type="scientific">Kingdonia uniflora</name>
    <dbReference type="NCBI Taxonomy" id="39325"/>
    <lineage>
        <taxon>Eukaryota</taxon>
        <taxon>Viridiplantae</taxon>
        <taxon>Streptophyta</taxon>
        <taxon>Embryophyta</taxon>
        <taxon>Tracheophyta</taxon>
        <taxon>Spermatophyta</taxon>
        <taxon>Magnoliopsida</taxon>
        <taxon>Ranunculales</taxon>
        <taxon>Circaeasteraceae</taxon>
        <taxon>Kingdonia</taxon>
    </lineage>
</organism>
<dbReference type="AlphaFoldDB" id="A0A7J7NJ70"/>
<dbReference type="EMBL" id="JACGCM010000764">
    <property type="protein sequence ID" value="KAF6167216.1"/>
    <property type="molecule type" value="Genomic_DNA"/>
</dbReference>
<accession>A0A7J7NJ70</accession>
<name>A0A7J7NJ70_9MAGN</name>
<comment type="caution">
    <text evidence="1">The sequence shown here is derived from an EMBL/GenBank/DDBJ whole genome shotgun (WGS) entry which is preliminary data.</text>
</comment>
<protein>
    <submittedName>
        <fullName evidence="1">Uncharacterized protein</fullName>
    </submittedName>
</protein>
<evidence type="ECO:0000313" key="2">
    <source>
        <dbReference type="Proteomes" id="UP000541444"/>
    </source>
</evidence>
<sequence>MRLGRVLTSSTNLRSSMVSSLDVSSTSCVDLRCDPSFSLLPELGNVAKKIGDHIPRLHCFSYHPFGIAVTYKSSVTIMDEIISVSTDL</sequence>
<evidence type="ECO:0000313" key="1">
    <source>
        <dbReference type="EMBL" id="KAF6167216.1"/>
    </source>
</evidence>
<proteinExistence type="predicted"/>
<dbReference type="Proteomes" id="UP000541444">
    <property type="component" value="Unassembled WGS sequence"/>
</dbReference>
<reference evidence="1 2" key="1">
    <citation type="journal article" date="2020" name="IScience">
        <title>Genome Sequencing of the Endangered Kingdonia uniflora (Circaeasteraceae, Ranunculales) Reveals Potential Mechanisms of Evolutionary Specialization.</title>
        <authorList>
            <person name="Sun Y."/>
            <person name="Deng T."/>
            <person name="Zhang A."/>
            <person name="Moore M.J."/>
            <person name="Landis J.B."/>
            <person name="Lin N."/>
            <person name="Zhang H."/>
            <person name="Zhang X."/>
            <person name="Huang J."/>
            <person name="Zhang X."/>
            <person name="Sun H."/>
            <person name="Wang H."/>
        </authorList>
    </citation>
    <scope>NUCLEOTIDE SEQUENCE [LARGE SCALE GENOMIC DNA]</scope>
    <source>
        <strain evidence="1">TB1705</strain>
        <tissue evidence="1">Leaf</tissue>
    </source>
</reference>